<evidence type="ECO:0000256" key="1">
    <source>
        <dbReference type="SAM" id="MobiDB-lite"/>
    </source>
</evidence>
<organism evidence="2 3">
    <name type="scientific">Klebsormidium nitens</name>
    <name type="common">Green alga</name>
    <name type="synonym">Ulothrix nitens</name>
    <dbReference type="NCBI Taxonomy" id="105231"/>
    <lineage>
        <taxon>Eukaryota</taxon>
        <taxon>Viridiplantae</taxon>
        <taxon>Streptophyta</taxon>
        <taxon>Klebsormidiophyceae</taxon>
        <taxon>Klebsormidiales</taxon>
        <taxon>Klebsormidiaceae</taxon>
        <taxon>Klebsormidium</taxon>
    </lineage>
</organism>
<sequence length="243" mass="28609">MRDKEYRNLSREPAEEQILWHLTVSGKFLFRDVRRILCWHVHKDLRFNLREWLSRHLREKIACTVRKALSLVLQQVVGEKPSYWDIAYDDDLRLTWLTEFGYRVHPTDCFYGPEVFGDGSVYHIKSQQDFERREHSPDLYFPKRPSLFLPAAHPSFRTCLSEEEQEEVLVHLGPQGVCDVLVACFGRGDKAGRFREAAEREDEYLGRLRAERPELFAEPEPVEEREPESPSSSNGRERSTGWD</sequence>
<proteinExistence type="predicted"/>
<dbReference type="EMBL" id="DF238243">
    <property type="protein sequence ID" value="GAQ93094.1"/>
    <property type="molecule type" value="Genomic_DNA"/>
</dbReference>
<protein>
    <submittedName>
        <fullName evidence="2">Uncharacterized protein</fullName>
    </submittedName>
</protein>
<dbReference type="AlphaFoldDB" id="A0A1Y1IQW4"/>
<reference evidence="2 3" key="1">
    <citation type="journal article" date="2014" name="Nat. Commun.">
        <title>Klebsormidium flaccidum genome reveals primary factors for plant terrestrial adaptation.</title>
        <authorList>
            <person name="Hori K."/>
            <person name="Maruyama F."/>
            <person name="Fujisawa T."/>
            <person name="Togashi T."/>
            <person name="Yamamoto N."/>
            <person name="Seo M."/>
            <person name="Sato S."/>
            <person name="Yamada T."/>
            <person name="Mori H."/>
            <person name="Tajima N."/>
            <person name="Moriyama T."/>
            <person name="Ikeuchi M."/>
            <person name="Watanabe M."/>
            <person name="Wada H."/>
            <person name="Kobayashi K."/>
            <person name="Saito M."/>
            <person name="Masuda T."/>
            <person name="Sasaki-Sekimoto Y."/>
            <person name="Mashiguchi K."/>
            <person name="Awai K."/>
            <person name="Shimojima M."/>
            <person name="Masuda S."/>
            <person name="Iwai M."/>
            <person name="Nobusawa T."/>
            <person name="Narise T."/>
            <person name="Kondo S."/>
            <person name="Saito H."/>
            <person name="Sato R."/>
            <person name="Murakawa M."/>
            <person name="Ihara Y."/>
            <person name="Oshima-Yamada Y."/>
            <person name="Ohtaka K."/>
            <person name="Satoh M."/>
            <person name="Sonobe K."/>
            <person name="Ishii M."/>
            <person name="Ohtani R."/>
            <person name="Kanamori-Sato M."/>
            <person name="Honoki R."/>
            <person name="Miyazaki D."/>
            <person name="Mochizuki H."/>
            <person name="Umetsu J."/>
            <person name="Higashi K."/>
            <person name="Shibata D."/>
            <person name="Kamiya Y."/>
            <person name="Sato N."/>
            <person name="Nakamura Y."/>
            <person name="Tabata S."/>
            <person name="Ida S."/>
            <person name="Kurokawa K."/>
            <person name="Ohta H."/>
        </authorList>
    </citation>
    <scope>NUCLEOTIDE SEQUENCE [LARGE SCALE GENOMIC DNA]</scope>
    <source>
        <strain evidence="2 3">NIES-2285</strain>
    </source>
</reference>
<accession>A0A1Y1IQW4</accession>
<dbReference type="Proteomes" id="UP000054558">
    <property type="component" value="Unassembled WGS sequence"/>
</dbReference>
<name>A0A1Y1IQW4_KLENI</name>
<gene>
    <name evidence="2" type="ORF">KFL_012940015</name>
</gene>
<feature type="region of interest" description="Disordered" evidence="1">
    <location>
        <begin position="199"/>
        <end position="243"/>
    </location>
</feature>
<evidence type="ECO:0000313" key="2">
    <source>
        <dbReference type="EMBL" id="GAQ93094.1"/>
    </source>
</evidence>
<evidence type="ECO:0000313" key="3">
    <source>
        <dbReference type="Proteomes" id="UP000054558"/>
    </source>
</evidence>
<keyword evidence="3" id="KW-1185">Reference proteome</keyword>
<feature type="compositionally biased region" description="Basic and acidic residues" evidence="1">
    <location>
        <begin position="199"/>
        <end position="215"/>
    </location>
</feature>